<organism evidence="1 2">
    <name type="scientific">Athelia psychrophila</name>
    <dbReference type="NCBI Taxonomy" id="1759441"/>
    <lineage>
        <taxon>Eukaryota</taxon>
        <taxon>Fungi</taxon>
        <taxon>Dikarya</taxon>
        <taxon>Basidiomycota</taxon>
        <taxon>Agaricomycotina</taxon>
        <taxon>Agaricomycetes</taxon>
        <taxon>Agaricomycetidae</taxon>
        <taxon>Atheliales</taxon>
        <taxon>Atheliaceae</taxon>
        <taxon>Athelia</taxon>
    </lineage>
</organism>
<proteinExistence type="predicted"/>
<accession>A0A166F4I4</accession>
<name>A0A166F4I4_9AGAM</name>
<sequence length="195" mass="21486">MDLDTNAHYFGLSCLFERCRPGRRKDINHPCIESRTCPLTQKLSSLPPTGTCTCVPPTSANSNASFGPSVSQRLWVRMAVHGPVLPPAVLYHLPSRPAGVSASDTPRPRPRSRSALRIPVLVTHGQEARKQRHRDLVTALASFTSSVPYGHSRAGVFLSPEAKSGWMVEATHDTLRFSECWAAGSREGGWRAWMR</sequence>
<dbReference type="AlphaFoldDB" id="A0A166F4I4"/>
<evidence type="ECO:0000313" key="1">
    <source>
        <dbReference type="EMBL" id="KZP16427.1"/>
    </source>
</evidence>
<dbReference type="EMBL" id="KV417593">
    <property type="protein sequence ID" value="KZP16427.1"/>
    <property type="molecule type" value="Genomic_DNA"/>
</dbReference>
<protein>
    <submittedName>
        <fullName evidence="1">Uncharacterized protein</fullName>
    </submittedName>
</protein>
<keyword evidence="2" id="KW-1185">Reference proteome</keyword>
<dbReference type="Proteomes" id="UP000076532">
    <property type="component" value="Unassembled WGS sequence"/>
</dbReference>
<gene>
    <name evidence="1" type="ORF">FIBSPDRAFT_59869</name>
</gene>
<evidence type="ECO:0000313" key="2">
    <source>
        <dbReference type="Proteomes" id="UP000076532"/>
    </source>
</evidence>
<reference evidence="1 2" key="1">
    <citation type="journal article" date="2016" name="Mol. Biol. Evol.">
        <title>Comparative Genomics of Early-Diverging Mushroom-Forming Fungi Provides Insights into the Origins of Lignocellulose Decay Capabilities.</title>
        <authorList>
            <person name="Nagy L.G."/>
            <person name="Riley R."/>
            <person name="Tritt A."/>
            <person name="Adam C."/>
            <person name="Daum C."/>
            <person name="Floudas D."/>
            <person name="Sun H."/>
            <person name="Yadav J.S."/>
            <person name="Pangilinan J."/>
            <person name="Larsson K.H."/>
            <person name="Matsuura K."/>
            <person name="Barry K."/>
            <person name="Labutti K."/>
            <person name="Kuo R."/>
            <person name="Ohm R.A."/>
            <person name="Bhattacharya S.S."/>
            <person name="Shirouzu T."/>
            <person name="Yoshinaga Y."/>
            <person name="Martin F.M."/>
            <person name="Grigoriev I.V."/>
            <person name="Hibbett D.S."/>
        </authorList>
    </citation>
    <scope>NUCLEOTIDE SEQUENCE [LARGE SCALE GENOMIC DNA]</scope>
    <source>
        <strain evidence="1 2">CBS 109695</strain>
    </source>
</reference>